<sequence length="439" mass="47370">MRAPLLDQGRNRPDNALVEVEPEVVERCEVTDPAAVDEHLPVALLVDDAVGLRDGLDQAGQPFAHAGADDGGSSRQGEEVTDGFHLGECGFENGDVEPEFEVDRDLVQRERIEVEVLDKARIVGDRHADTAQARCFLDDALRLVALVDLIDVEQRRRRPFTVGPALDDRLGLGRACDRGAERHAPDHAFVGQVADDAPQRVIALLSRCGSRHRGALEEHDLLEGRFDRAGHVGRRFDDARRCLPLGQADGGDDASESGAKVAVDDRDVADGHVTAAGKVEFEHVRRVVVSVADDRVLDAFDNEQVAAVPEPHVAGAQPERIELLDRTVGQQVPRRDTGTADHDLATALVFGDDLVVLVDDVHDGAGPRLADGDDDGFAFAHRLVEEIADVTRARDLHAVDSGDVAGVERDVLGALVDAGHRHHERGLRQAIGGTNRLAG</sequence>
<dbReference type="EMBL" id="CAFBOS010000060">
    <property type="protein sequence ID" value="CAB4993685.1"/>
    <property type="molecule type" value="Genomic_DNA"/>
</dbReference>
<accession>A0A6J7NN31</accession>
<evidence type="ECO:0000313" key="1">
    <source>
        <dbReference type="EMBL" id="CAB4993685.1"/>
    </source>
</evidence>
<dbReference type="AlphaFoldDB" id="A0A6J7NN31"/>
<organism evidence="1">
    <name type="scientific">freshwater metagenome</name>
    <dbReference type="NCBI Taxonomy" id="449393"/>
    <lineage>
        <taxon>unclassified sequences</taxon>
        <taxon>metagenomes</taxon>
        <taxon>ecological metagenomes</taxon>
    </lineage>
</organism>
<reference evidence="1" key="1">
    <citation type="submission" date="2020-05" db="EMBL/GenBank/DDBJ databases">
        <authorList>
            <person name="Chiriac C."/>
            <person name="Salcher M."/>
            <person name="Ghai R."/>
            <person name="Kavagutti S V."/>
        </authorList>
    </citation>
    <scope>NUCLEOTIDE SEQUENCE</scope>
</reference>
<proteinExistence type="predicted"/>
<name>A0A6J7NN31_9ZZZZ</name>
<gene>
    <name evidence="1" type="ORF">UFOPK3967_01179</name>
</gene>
<protein>
    <submittedName>
        <fullName evidence="1">Unannotated protein</fullName>
    </submittedName>
</protein>